<keyword evidence="18" id="KW-1185">Reference proteome</keyword>
<gene>
    <name evidence="17" type="ORF">HMPREF9233_00962</name>
</gene>
<dbReference type="InterPro" id="IPR012319">
    <property type="entry name" value="FPG_cat"/>
</dbReference>
<reference evidence="17 18" key="1">
    <citation type="submission" date="2012-09" db="EMBL/GenBank/DDBJ databases">
        <title>The Genome Sequence of Actinobaculum massiliae ACS-171-V-COL2.</title>
        <authorList>
            <consortium name="The Broad Institute Genome Sequencing Platform"/>
            <person name="Earl A."/>
            <person name="Ward D."/>
            <person name="Feldgarden M."/>
            <person name="Gevers D."/>
            <person name="Saerens B."/>
            <person name="Vaneechoutte M."/>
            <person name="Walker B."/>
            <person name="Young S.K."/>
            <person name="Zeng Q."/>
            <person name="Gargeya S."/>
            <person name="Fitzgerald M."/>
            <person name="Haas B."/>
            <person name="Abouelleil A."/>
            <person name="Alvarado L."/>
            <person name="Arachchi H.M."/>
            <person name="Berlin A."/>
            <person name="Chapman S.B."/>
            <person name="Goldberg J."/>
            <person name="Griggs A."/>
            <person name="Gujja S."/>
            <person name="Hansen M."/>
            <person name="Howarth C."/>
            <person name="Imamovic A."/>
            <person name="Larimer J."/>
            <person name="McCowen C."/>
            <person name="Montmayeur A."/>
            <person name="Murphy C."/>
            <person name="Neiman D."/>
            <person name="Pearson M."/>
            <person name="Priest M."/>
            <person name="Roberts A."/>
            <person name="Saif S."/>
            <person name="Shea T."/>
            <person name="Sisk P."/>
            <person name="Sykes S."/>
            <person name="Wortman J."/>
            <person name="Nusbaum C."/>
            <person name="Birren B."/>
        </authorList>
    </citation>
    <scope>NUCLEOTIDE SEQUENCE [LARGE SCALE GENOMIC DNA]</scope>
    <source>
        <strain evidence="18">ACS-171-V-Col2</strain>
    </source>
</reference>
<evidence type="ECO:0000313" key="17">
    <source>
        <dbReference type="EMBL" id="EKU95201.1"/>
    </source>
</evidence>
<evidence type="ECO:0000256" key="9">
    <source>
        <dbReference type="ARBA" id="ARBA00023125"/>
    </source>
</evidence>
<dbReference type="EMBL" id="AGWL01000005">
    <property type="protein sequence ID" value="EKU95201.1"/>
    <property type="molecule type" value="Genomic_DNA"/>
</dbReference>
<evidence type="ECO:0000256" key="8">
    <source>
        <dbReference type="ARBA" id="ARBA00022833"/>
    </source>
</evidence>
<dbReference type="PROSITE" id="PS51066">
    <property type="entry name" value="ZF_FPG_2"/>
    <property type="match status" value="1"/>
</dbReference>
<evidence type="ECO:0000256" key="5">
    <source>
        <dbReference type="ARBA" id="ARBA00022763"/>
    </source>
</evidence>
<organism evidence="17 18">
    <name type="scientific">Actinobaculum massiliense ACS-171-V-Col2</name>
    <dbReference type="NCBI Taxonomy" id="883066"/>
    <lineage>
        <taxon>Bacteria</taxon>
        <taxon>Bacillati</taxon>
        <taxon>Actinomycetota</taxon>
        <taxon>Actinomycetes</taxon>
        <taxon>Actinomycetales</taxon>
        <taxon>Actinomycetaceae</taxon>
        <taxon>Actinobaculum</taxon>
    </lineage>
</organism>
<dbReference type="PATRIC" id="fig|883066.3.peg.1004"/>
<dbReference type="Proteomes" id="UP000009888">
    <property type="component" value="Unassembled WGS sequence"/>
</dbReference>
<evidence type="ECO:0000256" key="1">
    <source>
        <dbReference type="ARBA" id="ARBA00001947"/>
    </source>
</evidence>
<dbReference type="Gene3D" id="1.10.8.50">
    <property type="match status" value="1"/>
</dbReference>
<dbReference type="Pfam" id="PF06827">
    <property type="entry name" value="zf-FPG_IleRS"/>
    <property type="match status" value="1"/>
</dbReference>
<evidence type="ECO:0000256" key="4">
    <source>
        <dbReference type="ARBA" id="ARBA00022723"/>
    </source>
</evidence>
<keyword evidence="12" id="KW-0511">Multifunctional enzyme</keyword>
<evidence type="ECO:0000256" key="7">
    <source>
        <dbReference type="ARBA" id="ARBA00022801"/>
    </source>
</evidence>
<feature type="compositionally biased region" description="Polar residues" evidence="15">
    <location>
        <begin position="86"/>
        <end position="97"/>
    </location>
</feature>
<sequence>MPEGHSIHRHARILTELYAGRIVHTSSPQGRFDAGAQLLDGLVAGRAQAWGKHLLWPFLSPAQFEELCATGADEEFRATDPRPTTGPGQPNNQSQATVPGMVGESNIPCRASRAGEESIRLGDERAVWLQIHLGLYGKWAFAGEAVEGLGGAGIRLAPAEDSGMMAVMRRATDHGRDMTTSLADPSGAQDLIPTATTRLRIEGEASVAQLTGPAQCNILTGAEVLEKIANLGPDPIRNEPGDRKRFITAARGRKIPAGQAVMDQSVVAGPGNIYRAECLWHVGISPHRAADRVSAKRWGELWDDLSAYMKKDIDTGIIITIPPEYQPDPIPDDDPELSRFVAYHRTGKPCVRCGAKISEAKMAGRRLFWCPSCQR</sequence>
<dbReference type="InterPro" id="IPR015886">
    <property type="entry name" value="H2TH_FPG"/>
</dbReference>
<dbReference type="GO" id="GO:0003684">
    <property type="term" value="F:damaged DNA binding"/>
    <property type="evidence" value="ECO:0007669"/>
    <property type="project" value="InterPro"/>
</dbReference>
<evidence type="ECO:0000256" key="12">
    <source>
        <dbReference type="ARBA" id="ARBA00023268"/>
    </source>
</evidence>
<feature type="region of interest" description="Disordered" evidence="15">
    <location>
        <begin position="76"/>
        <end position="98"/>
    </location>
</feature>
<comment type="cofactor">
    <cofactor evidence="1">
        <name>Zn(2+)</name>
        <dbReference type="ChEBI" id="CHEBI:29105"/>
    </cofactor>
</comment>
<dbReference type="InterPro" id="IPR000214">
    <property type="entry name" value="Znf_DNA_glyclase/AP_lyase"/>
</dbReference>
<keyword evidence="13" id="KW-0326">Glycosidase</keyword>
<dbReference type="GO" id="GO:0000703">
    <property type="term" value="F:oxidized pyrimidine nucleobase lesion DNA N-glycosylase activity"/>
    <property type="evidence" value="ECO:0007669"/>
    <property type="project" value="TreeGrafter"/>
</dbReference>
<evidence type="ECO:0000259" key="16">
    <source>
        <dbReference type="PROSITE" id="PS51066"/>
    </source>
</evidence>
<evidence type="ECO:0000256" key="2">
    <source>
        <dbReference type="ARBA" id="ARBA00009409"/>
    </source>
</evidence>
<dbReference type="SUPFAM" id="SSF81624">
    <property type="entry name" value="N-terminal domain of MutM-like DNA repair proteins"/>
    <property type="match status" value="1"/>
</dbReference>
<dbReference type="SMART" id="SM00898">
    <property type="entry name" value="Fapy_DNA_glyco"/>
    <property type="match status" value="1"/>
</dbReference>
<dbReference type="eggNOG" id="COG0266">
    <property type="taxonomic scope" value="Bacteria"/>
</dbReference>
<dbReference type="InterPro" id="IPR035937">
    <property type="entry name" value="FPG_N"/>
</dbReference>
<dbReference type="GO" id="GO:0006284">
    <property type="term" value="P:base-excision repair"/>
    <property type="evidence" value="ECO:0007669"/>
    <property type="project" value="InterPro"/>
</dbReference>
<dbReference type="RefSeq" id="WP_007001168.1">
    <property type="nucleotide sequence ID" value="NZ_JH992955.1"/>
</dbReference>
<dbReference type="SUPFAM" id="SSF57716">
    <property type="entry name" value="Glucocorticoid receptor-like (DNA-binding domain)"/>
    <property type="match status" value="1"/>
</dbReference>
<dbReference type="HOGENOM" id="CLU_038423_2_1_11"/>
<keyword evidence="8" id="KW-0862">Zinc</keyword>
<keyword evidence="9" id="KW-0238">DNA-binding</keyword>
<evidence type="ECO:0000256" key="13">
    <source>
        <dbReference type="ARBA" id="ARBA00023295"/>
    </source>
</evidence>
<proteinExistence type="inferred from homology"/>
<dbReference type="InterPro" id="IPR010979">
    <property type="entry name" value="Ribosomal_uS13-like_H2TH"/>
</dbReference>
<dbReference type="SUPFAM" id="SSF46946">
    <property type="entry name" value="S13-like H2TH domain"/>
    <property type="match status" value="1"/>
</dbReference>
<evidence type="ECO:0000256" key="15">
    <source>
        <dbReference type="SAM" id="MobiDB-lite"/>
    </source>
</evidence>
<dbReference type="AlphaFoldDB" id="K9EH05"/>
<keyword evidence="6 14" id="KW-0863">Zinc-finger</keyword>
<comment type="caution">
    <text evidence="17">The sequence shown here is derived from an EMBL/GenBank/DDBJ whole genome shotgun (WGS) entry which is preliminary data.</text>
</comment>
<dbReference type="InterPro" id="IPR010663">
    <property type="entry name" value="Znf_FPG/IleRS"/>
</dbReference>
<evidence type="ECO:0000256" key="3">
    <source>
        <dbReference type="ARBA" id="ARBA00012720"/>
    </source>
</evidence>
<dbReference type="SMART" id="SM01232">
    <property type="entry name" value="H2TH"/>
    <property type="match status" value="1"/>
</dbReference>
<evidence type="ECO:0000256" key="11">
    <source>
        <dbReference type="ARBA" id="ARBA00023239"/>
    </source>
</evidence>
<dbReference type="PANTHER" id="PTHR42697:SF3">
    <property type="entry name" value="ENDONUCLEASE 8 1"/>
    <property type="match status" value="1"/>
</dbReference>
<accession>K9EH05</accession>
<keyword evidence="11" id="KW-0456">Lyase</keyword>
<dbReference type="Pfam" id="PF06831">
    <property type="entry name" value="H2TH"/>
    <property type="match status" value="1"/>
</dbReference>
<evidence type="ECO:0000256" key="10">
    <source>
        <dbReference type="ARBA" id="ARBA00023204"/>
    </source>
</evidence>
<dbReference type="STRING" id="202789.GCA_001457435_01159"/>
<protein>
    <recommendedName>
        <fullName evidence="3">DNA-(apurinic or apyrimidinic site) lyase</fullName>
        <ecNumber evidence="3">4.2.99.18</ecNumber>
    </recommendedName>
</protein>
<dbReference type="GO" id="GO:0140078">
    <property type="term" value="F:class I DNA-(apurinic or apyrimidinic site) endonuclease activity"/>
    <property type="evidence" value="ECO:0007669"/>
    <property type="project" value="UniProtKB-EC"/>
</dbReference>
<dbReference type="EC" id="4.2.99.18" evidence="3"/>
<keyword evidence="4" id="KW-0479">Metal-binding</keyword>
<evidence type="ECO:0000256" key="6">
    <source>
        <dbReference type="ARBA" id="ARBA00022771"/>
    </source>
</evidence>
<keyword evidence="7" id="KW-0378">Hydrolase</keyword>
<keyword evidence="5" id="KW-0227">DNA damage</keyword>
<keyword evidence="10" id="KW-0234">DNA repair</keyword>
<dbReference type="GO" id="GO:0008270">
    <property type="term" value="F:zinc ion binding"/>
    <property type="evidence" value="ECO:0007669"/>
    <property type="project" value="UniProtKB-KW"/>
</dbReference>
<name>K9EH05_9ACTO</name>
<feature type="domain" description="FPG-type" evidence="16">
    <location>
        <begin position="341"/>
        <end position="375"/>
    </location>
</feature>
<evidence type="ECO:0000313" key="18">
    <source>
        <dbReference type="Proteomes" id="UP000009888"/>
    </source>
</evidence>
<dbReference type="PANTHER" id="PTHR42697">
    <property type="entry name" value="ENDONUCLEASE 8"/>
    <property type="match status" value="1"/>
</dbReference>
<evidence type="ECO:0000256" key="14">
    <source>
        <dbReference type="PROSITE-ProRule" id="PRU00391"/>
    </source>
</evidence>
<comment type="similarity">
    <text evidence="2">Belongs to the FPG family.</text>
</comment>